<dbReference type="InterPro" id="IPR041469">
    <property type="entry name" value="Subtilisin-like_FN3"/>
</dbReference>
<dbReference type="Gene3D" id="2.60.40.2310">
    <property type="match status" value="1"/>
</dbReference>
<protein>
    <recommendedName>
        <fullName evidence="1">Subtilisin-like protease fibronectin type-III domain-containing protein</fullName>
    </recommendedName>
</protein>
<evidence type="ECO:0000259" key="1">
    <source>
        <dbReference type="Pfam" id="PF17766"/>
    </source>
</evidence>
<reference evidence="2" key="1">
    <citation type="submission" date="2022-12" db="EMBL/GenBank/DDBJ databases">
        <title>Draft genome assemblies for two species of Escallonia (Escalloniales).</title>
        <authorList>
            <person name="Chanderbali A."/>
            <person name="Dervinis C."/>
            <person name="Anghel I."/>
            <person name="Soltis D."/>
            <person name="Soltis P."/>
            <person name="Zapata F."/>
        </authorList>
    </citation>
    <scope>NUCLEOTIDE SEQUENCE</scope>
    <source>
        <strain evidence="2">UCBG64.0493</strain>
        <tissue evidence="2">Leaf</tissue>
    </source>
</reference>
<evidence type="ECO:0000313" key="3">
    <source>
        <dbReference type="Proteomes" id="UP001188597"/>
    </source>
</evidence>
<dbReference type="Proteomes" id="UP001188597">
    <property type="component" value="Unassembled WGS sequence"/>
</dbReference>
<feature type="domain" description="Subtilisin-like protease fibronectin type-III" evidence="1">
    <location>
        <begin position="23"/>
        <end position="67"/>
    </location>
</feature>
<gene>
    <name evidence="2" type="ORF">RJ639_039953</name>
</gene>
<dbReference type="EMBL" id="JAVXUP010000411">
    <property type="protein sequence ID" value="KAK3028610.1"/>
    <property type="molecule type" value="Genomic_DNA"/>
</dbReference>
<accession>A0AA88WX37</accession>
<proteinExistence type="predicted"/>
<keyword evidence="3" id="KW-1185">Reference proteome</keyword>
<dbReference type="Pfam" id="PF17766">
    <property type="entry name" value="fn3_6"/>
    <property type="match status" value="1"/>
</dbReference>
<name>A0AA88WX37_9ASTE</name>
<organism evidence="2 3">
    <name type="scientific">Escallonia herrerae</name>
    <dbReference type="NCBI Taxonomy" id="1293975"/>
    <lineage>
        <taxon>Eukaryota</taxon>
        <taxon>Viridiplantae</taxon>
        <taxon>Streptophyta</taxon>
        <taxon>Embryophyta</taxon>
        <taxon>Tracheophyta</taxon>
        <taxon>Spermatophyta</taxon>
        <taxon>Magnoliopsida</taxon>
        <taxon>eudicotyledons</taxon>
        <taxon>Gunneridae</taxon>
        <taxon>Pentapetalae</taxon>
        <taxon>asterids</taxon>
        <taxon>campanulids</taxon>
        <taxon>Escalloniales</taxon>
        <taxon>Escalloniaceae</taxon>
        <taxon>Escallonia</taxon>
    </lineage>
</organism>
<sequence length="73" mass="7696">MAQATDRDGAGGARVRWTLGQRSVLSFSGLGQKASFTVTVTGTINKKVVSASLVWDDGLHVVRSPMASYLVDA</sequence>
<evidence type="ECO:0000313" key="2">
    <source>
        <dbReference type="EMBL" id="KAK3028610.1"/>
    </source>
</evidence>
<dbReference type="AlphaFoldDB" id="A0AA88WX37"/>
<comment type="caution">
    <text evidence="2">The sequence shown here is derived from an EMBL/GenBank/DDBJ whole genome shotgun (WGS) entry which is preliminary data.</text>
</comment>